<dbReference type="PATRIC" id="fig|1675527.3.peg.3024"/>
<accession>A0A0J9E5F4</accession>
<feature type="chain" id="PRO_5005318001" description="VWFA domain-containing protein" evidence="1">
    <location>
        <begin position="24"/>
        <end position="236"/>
    </location>
</feature>
<keyword evidence="1" id="KW-0732">Signal</keyword>
<comment type="caution">
    <text evidence="3">The sequence shown here is derived from an EMBL/GenBank/DDBJ whole genome shotgun (WGS) entry which is preliminary data.</text>
</comment>
<proteinExistence type="predicted"/>
<dbReference type="InterPro" id="IPR036465">
    <property type="entry name" value="vWFA_dom_sf"/>
</dbReference>
<dbReference type="InterPro" id="IPR002035">
    <property type="entry name" value="VWF_A"/>
</dbReference>
<dbReference type="Proteomes" id="UP000037178">
    <property type="component" value="Unassembled WGS sequence"/>
</dbReference>
<dbReference type="SUPFAM" id="SSF53300">
    <property type="entry name" value="vWA-like"/>
    <property type="match status" value="1"/>
</dbReference>
<dbReference type="SMART" id="SM00327">
    <property type="entry name" value="VWA"/>
    <property type="match status" value="1"/>
</dbReference>
<name>A0A0J9E5F4_9RHOB</name>
<organism evidence="3 4">
    <name type="scientific">Candidatus Rhodobacter oscarellae</name>
    <dbReference type="NCBI Taxonomy" id="1675527"/>
    <lineage>
        <taxon>Bacteria</taxon>
        <taxon>Pseudomonadati</taxon>
        <taxon>Pseudomonadota</taxon>
        <taxon>Alphaproteobacteria</taxon>
        <taxon>Rhodobacterales</taxon>
        <taxon>Rhodobacter group</taxon>
        <taxon>Rhodobacter</taxon>
    </lineage>
</organism>
<dbReference type="Pfam" id="PF13519">
    <property type="entry name" value="VWA_2"/>
    <property type="match status" value="1"/>
</dbReference>
<evidence type="ECO:0000313" key="4">
    <source>
        <dbReference type="Proteomes" id="UP000037178"/>
    </source>
</evidence>
<evidence type="ECO:0000313" key="3">
    <source>
        <dbReference type="EMBL" id="KMW57921.1"/>
    </source>
</evidence>
<gene>
    <name evidence="3" type="ORF">AIOL_002889</name>
</gene>
<dbReference type="EMBL" id="LFTY01000002">
    <property type="protein sequence ID" value="KMW57921.1"/>
    <property type="molecule type" value="Genomic_DNA"/>
</dbReference>
<evidence type="ECO:0000256" key="1">
    <source>
        <dbReference type="SAM" id="SignalP"/>
    </source>
</evidence>
<evidence type="ECO:0000259" key="2">
    <source>
        <dbReference type="PROSITE" id="PS50234"/>
    </source>
</evidence>
<dbReference type="PROSITE" id="PS50234">
    <property type="entry name" value="VWFA"/>
    <property type="match status" value="1"/>
</dbReference>
<protein>
    <recommendedName>
        <fullName evidence="2">VWFA domain-containing protein</fullName>
    </recommendedName>
</protein>
<reference evidence="3 4" key="1">
    <citation type="submission" date="2015-06" db="EMBL/GenBank/DDBJ databases">
        <title>Draft genome sequence of an Alphaproteobacteria species associated to the Mediterranean sponge Oscarella lobularis.</title>
        <authorList>
            <person name="Jourda C."/>
            <person name="Santini S."/>
            <person name="Claverie J.-M."/>
        </authorList>
    </citation>
    <scope>NUCLEOTIDE SEQUENCE [LARGE SCALE GENOMIC DNA]</scope>
    <source>
        <strain evidence="3">IGS</strain>
    </source>
</reference>
<dbReference type="AlphaFoldDB" id="A0A0J9E5F4"/>
<sequence length="236" mass="24656">MIRNAIAALTATALAASPALPCAAPAMLVFDGSASMDEISFETGPNTRIVEARQAIRRAMPEITPHREVGLVIYGPGGADSCSGIEVRFPPAPDTAAEIIQEIGALRPSGLTPLSAAVERAAQVLDYQTQPAVVVLVTDGNETCGGRPCALGQRLAETAQDLTVHVIGFRAVVDFFSWNNPEQDPTTNATVARCLADLNGGLFVSTETVDALVDALNQTLGCALIGRLEGAERAFN</sequence>
<dbReference type="Gene3D" id="3.40.50.410">
    <property type="entry name" value="von Willebrand factor, type A domain"/>
    <property type="match status" value="1"/>
</dbReference>
<dbReference type="RefSeq" id="WP_235439035.1">
    <property type="nucleotide sequence ID" value="NZ_LFTY01000002.1"/>
</dbReference>
<feature type="domain" description="VWFA" evidence="2">
    <location>
        <begin position="25"/>
        <end position="220"/>
    </location>
</feature>
<feature type="signal peptide" evidence="1">
    <location>
        <begin position="1"/>
        <end position="23"/>
    </location>
</feature>
<keyword evidence="4" id="KW-1185">Reference proteome</keyword>
<dbReference type="STRING" id="1675527.AIOL_002889"/>